<keyword evidence="1" id="KW-0472">Membrane</keyword>
<reference evidence="2 3" key="1">
    <citation type="submission" date="2017-01" db="EMBL/GenBank/DDBJ databases">
        <title>Draft sequence of Acidihalobacter ferrooxidans strain DSM 14175 (strain V8).</title>
        <authorList>
            <person name="Khaleque H.N."/>
            <person name="Ramsay J.P."/>
            <person name="Murphy R.J.T."/>
            <person name="Kaksonen A.H."/>
            <person name="Boxall N.J."/>
            <person name="Watkin E.L.J."/>
        </authorList>
    </citation>
    <scope>NUCLEOTIDE SEQUENCE [LARGE SCALE GENOMIC DNA]</scope>
    <source>
        <strain evidence="2 3">V8</strain>
    </source>
</reference>
<protein>
    <submittedName>
        <fullName evidence="2">Uncharacterized protein</fullName>
    </submittedName>
</protein>
<name>A0A1P8UIH5_9GAMM</name>
<dbReference type="Proteomes" id="UP000243807">
    <property type="component" value="Chromosome"/>
</dbReference>
<dbReference type="AlphaFoldDB" id="A0A1P8UIH5"/>
<organism evidence="2 3">
    <name type="scientific">Acidihalobacter ferrooxydans</name>
    <dbReference type="NCBI Taxonomy" id="1765967"/>
    <lineage>
        <taxon>Bacteria</taxon>
        <taxon>Pseudomonadati</taxon>
        <taxon>Pseudomonadota</taxon>
        <taxon>Gammaproteobacteria</taxon>
        <taxon>Chromatiales</taxon>
        <taxon>Ectothiorhodospiraceae</taxon>
        <taxon>Acidihalobacter</taxon>
    </lineage>
</organism>
<feature type="transmembrane region" description="Helical" evidence="1">
    <location>
        <begin position="47"/>
        <end position="66"/>
    </location>
</feature>
<dbReference type="KEGG" id="afy:BW247_11515"/>
<proteinExistence type="predicted"/>
<accession>A0A1P8UIH5</accession>
<gene>
    <name evidence="2" type="ORF">BW247_11515</name>
</gene>
<dbReference type="OrthoDB" id="5794896at2"/>
<keyword evidence="3" id="KW-1185">Reference proteome</keyword>
<evidence type="ECO:0000313" key="3">
    <source>
        <dbReference type="Proteomes" id="UP000243807"/>
    </source>
</evidence>
<keyword evidence="1" id="KW-0812">Transmembrane</keyword>
<keyword evidence="1" id="KW-1133">Transmembrane helix</keyword>
<sequence>MNDELKAHREPLGDIVAAIHRATATVAVLSFVGYGVAAWLWFSGQPWLALGVATVSYLFFRLYPVLSVHWARWRSADDLRARAALEALERAWQGRSRRAVLLEVDAWLRKEGSKHD</sequence>
<dbReference type="EMBL" id="CP019434">
    <property type="protein sequence ID" value="APZ43636.1"/>
    <property type="molecule type" value="Genomic_DNA"/>
</dbReference>
<dbReference type="RefSeq" id="WP_076837273.1">
    <property type="nucleotide sequence ID" value="NZ_CP019434.1"/>
</dbReference>
<evidence type="ECO:0000313" key="2">
    <source>
        <dbReference type="EMBL" id="APZ43636.1"/>
    </source>
</evidence>
<evidence type="ECO:0000256" key="1">
    <source>
        <dbReference type="SAM" id="Phobius"/>
    </source>
</evidence>
<feature type="transmembrane region" description="Helical" evidence="1">
    <location>
        <begin position="21"/>
        <end position="41"/>
    </location>
</feature>